<dbReference type="Proteomes" id="UP000095228">
    <property type="component" value="Chromosome"/>
</dbReference>
<organism evidence="1 2">
    <name type="scientific">Lacunisphaera limnophila</name>
    <dbReference type="NCBI Taxonomy" id="1838286"/>
    <lineage>
        <taxon>Bacteria</taxon>
        <taxon>Pseudomonadati</taxon>
        <taxon>Verrucomicrobiota</taxon>
        <taxon>Opitutia</taxon>
        <taxon>Opitutales</taxon>
        <taxon>Opitutaceae</taxon>
        <taxon>Lacunisphaera</taxon>
    </lineage>
</organism>
<gene>
    <name evidence="1" type="ORF">Verru16b_03023</name>
</gene>
<dbReference type="OrthoDB" id="196471at2"/>
<reference evidence="1 2" key="1">
    <citation type="submission" date="2016-06" db="EMBL/GenBank/DDBJ databases">
        <title>Three novel species with peptidoglycan cell walls form the new genus Lacunisphaera gen. nov. in the family Opitutaceae of the verrucomicrobial subdivision 4.</title>
        <authorList>
            <person name="Rast P."/>
            <person name="Gloeckner I."/>
            <person name="Jogler M."/>
            <person name="Boedeker C."/>
            <person name="Jeske O."/>
            <person name="Wiegand S."/>
            <person name="Reinhardt R."/>
            <person name="Schumann P."/>
            <person name="Rohde M."/>
            <person name="Spring S."/>
            <person name="Gloeckner F.O."/>
            <person name="Jogler C."/>
        </authorList>
    </citation>
    <scope>NUCLEOTIDE SEQUENCE [LARGE SCALE GENOMIC DNA]</scope>
    <source>
        <strain evidence="1 2">IG16b</strain>
    </source>
</reference>
<keyword evidence="2" id="KW-1185">Reference proteome</keyword>
<dbReference type="KEGG" id="obg:Verru16b_03023"/>
<accession>A0A1D8AYG0</accession>
<evidence type="ECO:0000313" key="2">
    <source>
        <dbReference type="Proteomes" id="UP000095228"/>
    </source>
</evidence>
<proteinExistence type="predicted"/>
<protein>
    <submittedName>
        <fullName evidence="1">Uncharacterized protein</fullName>
    </submittedName>
</protein>
<sequence length="82" mass="8938">MNYRTKAEYFIQGITQGFVEATEVIAWSDEVVVTAPTPEDWMLEISSCGPDDRMVILSHLNTVKGVADPVELAALLKAKGIG</sequence>
<evidence type="ECO:0000313" key="1">
    <source>
        <dbReference type="EMBL" id="AOS45932.1"/>
    </source>
</evidence>
<dbReference type="EMBL" id="CP016094">
    <property type="protein sequence ID" value="AOS45932.1"/>
    <property type="molecule type" value="Genomic_DNA"/>
</dbReference>
<dbReference type="RefSeq" id="WP_069963027.1">
    <property type="nucleotide sequence ID" value="NZ_CP016094.1"/>
</dbReference>
<dbReference type="AlphaFoldDB" id="A0A1D8AYG0"/>
<name>A0A1D8AYG0_9BACT</name>
<dbReference type="STRING" id="1838286.Verru16b_03023"/>